<keyword evidence="2" id="KW-1185">Reference proteome</keyword>
<proteinExistence type="predicted"/>
<dbReference type="STRING" id="228958.SAMN04488007_3635"/>
<dbReference type="Proteomes" id="UP000184314">
    <property type="component" value="Unassembled WGS sequence"/>
</dbReference>
<dbReference type="EMBL" id="FQZX01000003">
    <property type="protein sequence ID" value="SHK68324.1"/>
    <property type="molecule type" value="Genomic_DNA"/>
</dbReference>
<gene>
    <name evidence="1" type="ORF">SAMN04488007_3635</name>
</gene>
<accession>A0A1M6UGI1</accession>
<name>A0A1M6UGI1_9FLAO</name>
<organism evidence="1 2">
    <name type="scientific">Maribacter aquivivus</name>
    <dbReference type="NCBI Taxonomy" id="228958"/>
    <lineage>
        <taxon>Bacteria</taxon>
        <taxon>Pseudomonadati</taxon>
        <taxon>Bacteroidota</taxon>
        <taxon>Flavobacteriia</taxon>
        <taxon>Flavobacteriales</taxon>
        <taxon>Flavobacteriaceae</taxon>
        <taxon>Maribacter</taxon>
    </lineage>
</organism>
<sequence>MGLFDFLKKSDKKQETVQLQSKKEANIAKIKQYIDIPESITDKVTDIDKITINKDLDVESRVNELMKIYESLTDDQKRTREGRYVIVHIAEVCFSERWIEDAFDNFNFAMQFKDTVGNPFLHLRLGQLNYLVQNKDKMHDELSRALIMAGKAIFKDEDPKLIEMVKSILKEPEDGSWAEYEGQDWAITK</sequence>
<dbReference type="OrthoDB" id="1551390at2"/>
<protein>
    <submittedName>
        <fullName evidence="1">Uncharacterized protein</fullName>
    </submittedName>
</protein>
<dbReference type="RefSeq" id="WP_073246820.1">
    <property type="nucleotide sequence ID" value="NZ_FQZX01000003.1"/>
</dbReference>
<dbReference type="AlphaFoldDB" id="A0A1M6UGI1"/>
<reference evidence="2" key="1">
    <citation type="submission" date="2016-11" db="EMBL/GenBank/DDBJ databases">
        <authorList>
            <person name="Varghese N."/>
            <person name="Submissions S."/>
        </authorList>
    </citation>
    <scope>NUCLEOTIDE SEQUENCE [LARGE SCALE GENOMIC DNA]</scope>
    <source>
        <strain evidence="2">DSM 16478</strain>
    </source>
</reference>
<evidence type="ECO:0000313" key="1">
    <source>
        <dbReference type="EMBL" id="SHK68324.1"/>
    </source>
</evidence>
<evidence type="ECO:0000313" key="2">
    <source>
        <dbReference type="Proteomes" id="UP000184314"/>
    </source>
</evidence>